<reference evidence="2" key="2">
    <citation type="submission" date="2020-09" db="EMBL/GenBank/DDBJ databases">
        <authorList>
            <person name="Sun Q."/>
            <person name="Zhou Y."/>
        </authorList>
    </citation>
    <scope>NUCLEOTIDE SEQUENCE</scope>
    <source>
        <strain evidence="2">CGMCC 1.12187</strain>
    </source>
</reference>
<accession>A0A917H4I9</accession>
<feature type="region of interest" description="Disordered" evidence="1">
    <location>
        <begin position="57"/>
        <end position="86"/>
    </location>
</feature>
<protein>
    <submittedName>
        <fullName evidence="2">Uncharacterized protein</fullName>
    </submittedName>
</protein>
<feature type="region of interest" description="Disordered" evidence="1">
    <location>
        <begin position="1"/>
        <end position="33"/>
    </location>
</feature>
<sequence length="86" mass="9601">MTTTAFDHTAPHEHPVPLRTPGSRLGPGEDFPEDLTRLGMAELQVLHSRITRQLDHDYLTDPAGPHAATMDRCQDLQDELNTRDTA</sequence>
<evidence type="ECO:0000256" key="1">
    <source>
        <dbReference type="SAM" id="MobiDB-lite"/>
    </source>
</evidence>
<comment type="caution">
    <text evidence="2">The sequence shown here is derived from an EMBL/GenBank/DDBJ whole genome shotgun (WGS) entry which is preliminary data.</text>
</comment>
<dbReference type="AlphaFoldDB" id="A0A917H4I9"/>
<proteinExistence type="predicted"/>
<organism evidence="2 3">
    <name type="scientific">Kocuria dechangensis</name>
    <dbReference type="NCBI Taxonomy" id="1176249"/>
    <lineage>
        <taxon>Bacteria</taxon>
        <taxon>Bacillati</taxon>
        <taxon>Actinomycetota</taxon>
        <taxon>Actinomycetes</taxon>
        <taxon>Micrococcales</taxon>
        <taxon>Micrococcaceae</taxon>
        <taxon>Kocuria</taxon>
    </lineage>
</organism>
<dbReference type="RefSeq" id="WP_188539487.1">
    <property type="nucleotide sequence ID" value="NZ_BMEQ01000027.1"/>
</dbReference>
<keyword evidence="3" id="KW-1185">Reference proteome</keyword>
<feature type="compositionally biased region" description="Basic and acidic residues" evidence="1">
    <location>
        <begin position="72"/>
        <end position="86"/>
    </location>
</feature>
<dbReference type="EMBL" id="BMEQ01000027">
    <property type="protein sequence ID" value="GGG67364.1"/>
    <property type="molecule type" value="Genomic_DNA"/>
</dbReference>
<dbReference type="Proteomes" id="UP000638848">
    <property type="component" value="Unassembled WGS sequence"/>
</dbReference>
<gene>
    <name evidence="2" type="ORF">GCM10011374_34510</name>
</gene>
<evidence type="ECO:0000313" key="2">
    <source>
        <dbReference type="EMBL" id="GGG67364.1"/>
    </source>
</evidence>
<name>A0A917H4I9_9MICC</name>
<evidence type="ECO:0000313" key="3">
    <source>
        <dbReference type="Proteomes" id="UP000638848"/>
    </source>
</evidence>
<reference evidence="2" key="1">
    <citation type="journal article" date="2014" name="Int. J. Syst. Evol. Microbiol.">
        <title>Complete genome sequence of Corynebacterium casei LMG S-19264T (=DSM 44701T), isolated from a smear-ripened cheese.</title>
        <authorList>
            <consortium name="US DOE Joint Genome Institute (JGI-PGF)"/>
            <person name="Walter F."/>
            <person name="Albersmeier A."/>
            <person name="Kalinowski J."/>
            <person name="Ruckert C."/>
        </authorList>
    </citation>
    <scope>NUCLEOTIDE SEQUENCE</scope>
    <source>
        <strain evidence="2">CGMCC 1.12187</strain>
    </source>
</reference>